<feature type="compositionally biased region" description="Polar residues" evidence="1">
    <location>
        <begin position="1"/>
        <end position="12"/>
    </location>
</feature>
<organism evidence="2 3">
    <name type="scientific">Pholiota conissans</name>
    <dbReference type="NCBI Taxonomy" id="109636"/>
    <lineage>
        <taxon>Eukaryota</taxon>
        <taxon>Fungi</taxon>
        <taxon>Dikarya</taxon>
        <taxon>Basidiomycota</taxon>
        <taxon>Agaricomycotina</taxon>
        <taxon>Agaricomycetes</taxon>
        <taxon>Agaricomycetidae</taxon>
        <taxon>Agaricales</taxon>
        <taxon>Agaricineae</taxon>
        <taxon>Strophariaceae</taxon>
        <taxon>Pholiota</taxon>
    </lineage>
</organism>
<accession>A0A9P5YSR3</accession>
<evidence type="ECO:0000313" key="3">
    <source>
        <dbReference type="Proteomes" id="UP000807469"/>
    </source>
</evidence>
<comment type="caution">
    <text evidence="2">The sequence shown here is derived from an EMBL/GenBank/DDBJ whole genome shotgun (WGS) entry which is preliminary data.</text>
</comment>
<dbReference type="Proteomes" id="UP000807469">
    <property type="component" value="Unassembled WGS sequence"/>
</dbReference>
<dbReference type="OrthoDB" id="3174721at2759"/>
<reference evidence="2" key="1">
    <citation type="submission" date="2020-11" db="EMBL/GenBank/DDBJ databases">
        <authorList>
            <consortium name="DOE Joint Genome Institute"/>
            <person name="Ahrendt S."/>
            <person name="Riley R."/>
            <person name="Andreopoulos W."/>
            <person name="Labutti K."/>
            <person name="Pangilinan J."/>
            <person name="Ruiz-Duenas F.J."/>
            <person name="Barrasa J.M."/>
            <person name="Sanchez-Garcia M."/>
            <person name="Camarero S."/>
            <person name="Miyauchi S."/>
            <person name="Serrano A."/>
            <person name="Linde D."/>
            <person name="Babiker R."/>
            <person name="Drula E."/>
            <person name="Ayuso-Fernandez I."/>
            <person name="Pacheco R."/>
            <person name="Padilla G."/>
            <person name="Ferreira P."/>
            <person name="Barriuso J."/>
            <person name="Kellner H."/>
            <person name="Castanera R."/>
            <person name="Alfaro M."/>
            <person name="Ramirez L."/>
            <person name="Pisabarro A.G."/>
            <person name="Kuo A."/>
            <person name="Tritt A."/>
            <person name="Lipzen A."/>
            <person name="He G."/>
            <person name="Yan M."/>
            <person name="Ng V."/>
            <person name="Cullen D."/>
            <person name="Martin F."/>
            <person name="Rosso M.-N."/>
            <person name="Henrissat B."/>
            <person name="Hibbett D."/>
            <person name="Martinez A.T."/>
            <person name="Grigoriev I.V."/>
        </authorList>
    </citation>
    <scope>NUCLEOTIDE SEQUENCE</scope>
    <source>
        <strain evidence="2">CIRM-BRFM 674</strain>
    </source>
</reference>
<keyword evidence="3" id="KW-1185">Reference proteome</keyword>
<feature type="region of interest" description="Disordered" evidence="1">
    <location>
        <begin position="1"/>
        <end position="32"/>
    </location>
</feature>
<evidence type="ECO:0000256" key="1">
    <source>
        <dbReference type="SAM" id="MobiDB-lite"/>
    </source>
</evidence>
<gene>
    <name evidence="2" type="ORF">BDN70DRAFT_884488</name>
</gene>
<name>A0A9P5YSR3_9AGAR</name>
<sequence>MTSHESLLSANAPSHHVGVEIEDDSSGVPHITIERPDSVLSGYSSEPLDSQLWDQLSLYSDTSSTYPARRRPSFSSSPPSSPPLMSVAESPPDYITTVAQPTVPIKYTFATTSYSTMTVVAHLDNDDTRDKYHISISMNCFMPLNHVTTIRRGGTGYGELVAQFEMGISDDPSTILIGNKEYLLKNLLNKRIGSRHAGLWFWNPRRSTKQLLWDCRKTPFVCKPFPSANPKDDANTLATFIPARHGVPGLVIALSQPQVPELTVTPLGQSYFDDLLISLLVIERRRLTPGKATVLKQLFN</sequence>
<proteinExistence type="predicted"/>
<dbReference type="AlphaFoldDB" id="A0A9P5YSR3"/>
<protein>
    <submittedName>
        <fullName evidence="2">Uncharacterized protein</fullName>
    </submittedName>
</protein>
<evidence type="ECO:0000313" key="2">
    <source>
        <dbReference type="EMBL" id="KAF9474769.1"/>
    </source>
</evidence>
<feature type="region of interest" description="Disordered" evidence="1">
    <location>
        <begin position="64"/>
        <end position="88"/>
    </location>
</feature>
<dbReference type="EMBL" id="MU155363">
    <property type="protein sequence ID" value="KAF9474769.1"/>
    <property type="molecule type" value="Genomic_DNA"/>
</dbReference>